<dbReference type="GO" id="GO:0034657">
    <property type="term" value="C:GID complex"/>
    <property type="evidence" value="ECO:0007669"/>
    <property type="project" value="TreeGrafter"/>
</dbReference>
<feature type="domain" description="CTLH" evidence="5">
    <location>
        <begin position="73"/>
        <end position="132"/>
    </location>
</feature>
<evidence type="ECO:0000256" key="2">
    <source>
        <dbReference type="ARBA" id="ARBA00022737"/>
    </source>
</evidence>
<dbReference type="InterPro" id="IPR006594">
    <property type="entry name" value="LisH"/>
</dbReference>
<dbReference type="Pfam" id="PF00400">
    <property type="entry name" value="WD40"/>
    <property type="match status" value="3"/>
</dbReference>
<organism evidence="6 7">
    <name type="scientific">Acropora cervicornis</name>
    <name type="common">Staghorn coral</name>
    <dbReference type="NCBI Taxonomy" id="6130"/>
    <lineage>
        <taxon>Eukaryota</taxon>
        <taxon>Metazoa</taxon>
        <taxon>Cnidaria</taxon>
        <taxon>Anthozoa</taxon>
        <taxon>Hexacorallia</taxon>
        <taxon>Scleractinia</taxon>
        <taxon>Astrocoeniina</taxon>
        <taxon>Acroporidae</taxon>
        <taxon>Acropora</taxon>
    </lineage>
</organism>
<gene>
    <name evidence="6" type="ORF">P5673_006749</name>
</gene>
<evidence type="ECO:0000313" key="6">
    <source>
        <dbReference type="EMBL" id="KAK2568744.1"/>
    </source>
</evidence>
<dbReference type="InterPro" id="IPR001680">
    <property type="entry name" value="WD40_rpt"/>
</dbReference>
<dbReference type="PROSITE" id="PS50294">
    <property type="entry name" value="WD_REPEATS_REGION"/>
    <property type="match status" value="1"/>
</dbReference>
<dbReference type="AlphaFoldDB" id="A0AAD9VBZ2"/>
<evidence type="ECO:0000256" key="3">
    <source>
        <dbReference type="PROSITE-ProRule" id="PRU00221"/>
    </source>
</evidence>
<dbReference type="PROSITE" id="PS50896">
    <property type="entry name" value="LISH"/>
    <property type="match status" value="1"/>
</dbReference>
<dbReference type="InterPro" id="IPR019775">
    <property type="entry name" value="WD40_repeat_CS"/>
</dbReference>
<keyword evidence="1 3" id="KW-0853">WD repeat</keyword>
<dbReference type="GO" id="GO:0008198">
    <property type="term" value="F:ferrous iron binding"/>
    <property type="evidence" value="ECO:0007669"/>
    <property type="project" value="InterPro"/>
</dbReference>
<dbReference type="InterPro" id="IPR051350">
    <property type="entry name" value="WD_repeat-ST_regulator"/>
</dbReference>
<reference evidence="6" key="2">
    <citation type="journal article" date="2023" name="Science">
        <title>Genomic signatures of disease resistance in endangered staghorn corals.</title>
        <authorList>
            <person name="Vollmer S.V."/>
            <person name="Selwyn J.D."/>
            <person name="Despard B.A."/>
            <person name="Roesel C.L."/>
        </authorList>
    </citation>
    <scope>NUCLEOTIDE SEQUENCE</scope>
    <source>
        <strain evidence="6">K2</strain>
    </source>
</reference>
<reference evidence="6" key="1">
    <citation type="journal article" date="2023" name="G3 (Bethesda)">
        <title>Whole genome assembly and annotation of the endangered Caribbean coral Acropora cervicornis.</title>
        <authorList>
            <person name="Selwyn J.D."/>
            <person name="Vollmer S.V."/>
        </authorList>
    </citation>
    <scope>NUCLEOTIDE SEQUENCE</scope>
    <source>
        <strain evidence="6">K2</strain>
    </source>
</reference>
<dbReference type="EMBL" id="JARQWQ010000011">
    <property type="protein sequence ID" value="KAK2568744.1"/>
    <property type="molecule type" value="Genomic_DNA"/>
</dbReference>
<dbReference type="InterPro" id="IPR004183">
    <property type="entry name" value="Xdiol_dOase_suB"/>
</dbReference>
<feature type="compositionally biased region" description="Low complexity" evidence="4">
    <location>
        <begin position="7"/>
        <end position="20"/>
    </location>
</feature>
<dbReference type="GO" id="GO:0016702">
    <property type="term" value="F:oxidoreductase activity, acting on single donors with incorporation of molecular oxygen, incorporation of two atoms of oxygen"/>
    <property type="evidence" value="ECO:0007669"/>
    <property type="project" value="UniProtKB-ARBA"/>
</dbReference>
<keyword evidence="2" id="KW-0677">Repeat</keyword>
<dbReference type="InterPro" id="IPR015943">
    <property type="entry name" value="WD40/YVTN_repeat-like_dom_sf"/>
</dbReference>
<dbReference type="SMART" id="SM00320">
    <property type="entry name" value="WD40"/>
    <property type="match status" value="3"/>
</dbReference>
<accession>A0AAD9VBZ2</accession>
<evidence type="ECO:0000256" key="1">
    <source>
        <dbReference type="ARBA" id="ARBA00022574"/>
    </source>
</evidence>
<dbReference type="Proteomes" id="UP001249851">
    <property type="component" value="Unassembled WGS sequence"/>
</dbReference>
<dbReference type="SUPFAM" id="SSF53213">
    <property type="entry name" value="LigB-like"/>
    <property type="match status" value="1"/>
</dbReference>
<dbReference type="PANTHER" id="PTHR22838">
    <property type="entry name" value="WD REPEAT PROTEIN 26-RELATED"/>
    <property type="match status" value="1"/>
</dbReference>
<name>A0AAD9VBZ2_ACRCE</name>
<dbReference type="PROSITE" id="PS00678">
    <property type="entry name" value="WD_REPEATS_1"/>
    <property type="match status" value="1"/>
</dbReference>
<dbReference type="SUPFAM" id="SSF69322">
    <property type="entry name" value="Tricorn protease domain 2"/>
    <property type="match status" value="1"/>
</dbReference>
<proteinExistence type="predicted"/>
<dbReference type="GO" id="GO:0043161">
    <property type="term" value="P:proteasome-mediated ubiquitin-dependent protein catabolic process"/>
    <property type="evidence" value="ECO:0007669"/>
    <property type="project" value="TreeGrafter"/>
</dbReference>
<dbReference type="Gene3D" id="3.40.830.10">
    <property type="entry name" value="LigB-like"/>
    <property type="match status" value="1"/>
</dbReference>
<dbReference type="PANTHER" id="PTHR22838:SF0">
    <property type="entry name" value="WD REPEAT-CONTAINING PROTEIN 26"/>
    <property type="match status" value="1"/>
</dbReference>
<dbReference type="PROSITE" id="PS50082">
    <property type="entry name" value="WD_REPEATS_2"/>
    <property type="match status" value="2"/>
</dbReference>
<dbReference type="Pfam" id="PF23627">
    <property type="entry name" value="LisH_WDR26"/>
    <property type="match status" value="1"/>
</dbReference>
<feature type="repeat" description="WD" evidence="3">
    <location>
        <begin position="285"/>
        <end position="316"/>
    </location>
</feature>
<evidence type="ECO:0000313" key="7">
    <source>
        <dbReference type="Proteomes" id="UP001249851"/>
    </source>
</evidence>
<sequence>MHKSKRTSSGSDGETSTSNGECIANGDSKSHLKRKIVNRNDEDVVRLIVQHLQGLGLNKSVDVLIKESGCRLEHPSASKFRESVMVGDWERADAILKELRPLVENKDDILKMRFCLMEQKFLEFLEEDKAMEALHCLRTELTPLKCNRERVHQLSGLIMCTNREDLRRKAEWNGKGSRSRQKLMDRLQSFLPASVMLPPHRLRTLLNQAIELQRERCPYHNTKLEVGMHTLSLLSDHICSGDDIPSETKYTLTDHCDEVWFLRFSHDGLKLASGSRDTTVIIWDVSGHSHGIGYLAWSPDDMYLIVCGTEDCAELWIWNTETGEMKCRMNNAADDSLTCCAWSPEGNQFYTGGKRGQFYQCDLDGNVLETWEGVRVTGLHCLNGGKTVLATDTHNRVRAYNFDEFIDNHLIQESYSIMSFSVSDDGRHVLLNLATQVLVALQSDKMTGFFHIKAMQPTLSTKRRSKVTESRFLPLSIEMVFVGAAILPHGTMIFDGDPNSASSACRQRNSSMPTEIIRECSVLYKSCERAGDLVAKMRPDVVVLLTPHGLSLTSGSYAVYMADAARGNALWNDCFQDIELKISLDPQLSGQLLEFFQERTHKADGIITFSRMESPLRWGEVVPLWFVHSKVKSANVKYVVISVARNEENLENMGKTLHEFSSSVKQRIAVVISGDLAHTHETSCTVPLYLPDRRWDLHCTDVAEEFDWKCEMWARGIPFDETMEKGSGNFEEIHPWVAGECSAWLQKVIENDPIAKSCGRRGFQILHGVLEKETEMGRSVESHFLARCAPTYYGMMTVVFDINKSVK</sequence>
<feature type="repeat" description="WD" evidence="3">
    <location>
        <begin position="252"/>
        <end position="286"/>
    </location>
</feature>
<dbReference type="InterPro" id="IPR006595">
    <property type="entry name" value="CTLH_C"/>
</dbReference>
<feature type="region of interest" description="Disordered" evidence="4">
    <location>
        <begin position="1"/>
        <end position="26"/>
    </location>
</feature>
<evidence type="ECO:0000256" key="4">
    <source>
        <dbReference type="SAM" id="MobiDB-lite"/>
    </source>
</evidence>
<dbReference type="SMART" id="SM00668">
    <property type="entry name" value="CTLH"/>
    <property type="match status" value="1"/>
</dbReference>
<protein>
    <submittedName>
        <fullName evidence="6">WD repeat-containing protein 26</fullName>
    </submittedName>
</protein>
<dbReference type="Pfam" id="PF02900">
    <property type="entry name" value="LigB"/>
    <property type="match status" value="1"/>
</dbReference>
<dbReference type="PROSITE" id="PS50897">
    <property type="entry name" value="CTLH"/>
    <property type="match status" value="1"/>
</dbReference>
<dbReference type="Gene3D" id="2.130.10.10">
    <property type="entry name" value="YVTN repeat-like/Quinoprotein amine dehydrogenase"/>
    <property type="match status" value="1"/>
</dbReference>
<keyword evidence="7" id="KW-1185">Reference proteome</keyword>
<comment type="caution">
    <text evidence="6">The sequence shown here is derived from an EMBL/GenBank/DDBJ whole genome shotgun (WGS) entry which is preliminary data.</text>
</comment>
<evidence type="ECO:0000259" key="5">
    <source>
        <dbReference type="PROSITE" id="PS50897"/>
    </source>
</evidence>